<evidence type="ECO:0008006" key="20">
    <source>
        <dbReference type="Google" id="ProtNLM"/>
    </source>
</evidence>
<dbReference type="InterPro" id="IPR016186">
    <property type="entry name" value="C-type_lectin-like/link_sf"/>
</dbReference>
<feature type="domain" description="EGF-like" evidence="16">
    <location>
        <begin position="331"/>
        <end position="368"/>
    </location>
</feature>
<evidence type="ECO:0000256" key="9">
    <source>
        <dbReference type="ARBA" id="ARBA00023136"/>
    </source>
</evidence>
<keyword evidence="19" id="KW-1185">Reference proteome</keyword>
<protein>
    <recommendedName>
        <fullName evidence="20">CD248 molecule, endosialin a</fullName>
    </recommendedName>
</protein>
<dbReference type="SUPFAM" id="SSF56436">
    <property type="entry name" value="C-type lectin-like"/>
    <property type="match status" value="1"/>
</dbReference>
<comment type="subcellular location">
    <subcellularLocation>
        <location evidence="1">Membrane</location>
        <topology evidence="1">Single-pass type I membrane protein</topology>
    </subcellularLocation>
</comment>
<evidence type="ECO:0000256" key="6">
    <source>
        <dbReference type="ARBA" id="ARBA00022734"/>
    </source>
</evidence>
<keyword evidence="3" id="KW-0597">Phosphoprotein</keyword>
<dbReference type="InterPro" id="IPR051505">
    <property type="entry name" value="C-type_lectin_domain"/>
</dbReference>
<evidence type="ECO:0000259" key="17">
    <source>
        <dbReference type="PROSITE" id="PS50041"/>
    </source>
</evidence>
<keyword evidence="4 14" id="KW-0812">Transmembrane</keyword>
<feature type="chain" id="PRO_5018659795" description="CD248 molecule, endosialin a" evidence="15">
    <location>
        <begin position="24"/>
        <end position="652"/>
    </location>
</feature>
<evidence type="ECO:0000256" key="2">
    <source>
        <dbReference type="ARBA" id="ARBA00022536"/>
    </source>
</evidence>
<dbReference type="Pfam" id="PF12662">
    <property type="entry name" value="cEGF"/>
    <property type="match status" value="1"/>
</dbReference>
<dbReference type="SUPFAM" id="SSF57196">
    <property type="entry name" value="EGF/Laminin"/>
    <property type="match status" value="2"/>
</dbReference>
<keyword evidence="11" id="KW-0325">Glycoprotein</keyword>
<feature type="compositionally biased region" description="Basic and acidic residues" evidence="13">
    <location>
        <begin position="532"/>
        <end position="574"/>
    </location>
</feature>
<dbReference type="GO" id="GO:0031012">
    <property type="term" value="C:extracellular matrix"/>
    <property type="evidence" value="ECO:0007669"/>
    <property type="project" value="TreeGrafter"/>
</dbReference>
<evidence type="ECO:0000256" key="13">
    <source>
        <dbReference type="SAM" id="MobiDB-lite"/>
    </source>
</evidence>
<reference evidence="18" key="2">
    <citation type="submission" date="2025-09" db="UniProtKB">
        <authorList>
            <consortium name="Ensembl"/>
        </authorList>
    </citation>
    <scope>IDENTIFICATION</scope>
</reference>
<dbReference type="GO" id="GO:0009897">
    <property type="term" value="C:external side of plasma membrane"/>
    <property type="evidence" value="ECO:0007669"/>
    <property type="project" value="TreeGrafter"/>
</dbReference>
<evidence type="ECO:0000256" key="15">
    <source>
        <dbReference type="SAM" id="SignalP"/>
    </source>
</evidence>
<dbReference type="PANTHER" id="PTHR14789">
    <property type="entry name" value="CHONDROLECTIN VARIANT CHODLFDELTAE"/>
    <property type="match status" value="1"/>
</dbReference>
<dbReference type="CDD" id="cd03600">
    <property type="entry name" value="CLECT_thrombomodulin_like"/>
    <property type="match status" value="1"/>
</dbReference>
<dbReference type="PROSITE" id="PS00010">
    <property type="entry name" value="ASX_HYDROXYL"/>
    <property type="match status" value="1"/>
</dbReference>
<evidence type="ECO:0000313" key="19">
    <source>
        <dbReference type="Proteomes" id="UP000261600"/>
    </source>
</evidence>
<dbReference type="Gene3D" id="3.10.100.10">
    <property type="entry name" value="Mannose-Binding Protein A, subunit A"/>
    <property type="match status" value="1"/>
</dbReference>
<name>A0A3Q3KBK8_MONAL</name>
<feature type="region of interest" description="Disordered" evidence="13">
    <location>
        <begin position="520"/>
        <end position="593"/>
    </location>
</feature>
<keyword evidence="5 15" id="KW-0732">Signal</keyword>
<dbReference type="SUPFAM" id="SSF57184">
    <property type="entry name" value="Growth factor receptor domain"/>
    <property type="match status" value="1"/>
</dbReference>
<dbReference type="InterPro" id="IPR001304">
    <property type="entry name" value="C-type_lectin-like"/>
</dbReference>
<dbReference type="Pfam" id="PF07645">
    <property type="entry name" value="EGF_CA"/>
    <property type="match status" value="2"/>
</dbReference>
<dbReference type="InterPro" id="IPR000152">
    <property type="entry name" value="EGF-type_Asp/Asn_hydroxyl_site"/>
</dbReference>
<comment type="caution">
    <text evidence="12">Lacks conserved residue(s) required for the propagation of feature annotation.</text>
</comment>
<dbReference type="InterPro" id="IPR016187">
    <property type="entry name" value="CTDL_fold"/>
</dbReference>
<evidence type="ECO:0000256" key="5">
    <source>
        <dbReference type="ARBA" id="ARBA00022729"/>
    </source>
</evidence>
<evidence type="ECO:0000256" key="7">
    <source>
        <dbReference type="ARBA" id="ARBA00022737"/>
    </source>
</evidence>
<dbReference type="Proteomes" id="UP000261600">
    <property type="component" value="Unplaced"/>
</dbReference>
<evidence type="ECO:0000256" key="3">
    <source>
        <dbReference type="ARBA" id="ARBA00022553"/>
    </source>
</evidence>
<keyword evidence="8 14" id="KW-1133">Transmembrane helix</keyword>
<dbReference type="InterPro" id="IPR000742">
    <property type="entry name" value="EGF"/>
</dbReference>
<dbReference type="SMART" id="SM00181">
    <property type="entry name" value="EGF"/>
    <property type="match status" value="5"/>
</dbReference>
<evidence type="ECO:0000256" key="4">
    <source>
        <dbReference type="ARBA" id="ARBA00022692"/>
    </source>
</evidence>
<dbReference type="PROSITE" id="PS01186">
    <property type="entry name" value="EGF_2"/>
    <property type="match status" value="3"/>
</dbReference>
<keyword evidence="10" id="KW-1015">Disulfide bond</keyword>
<keyword evidence="7" id="KW-0677">Repeat</keyword>
<feature type="domain" description="EGF-like" evidence="16">
    <location>
        <begin position="369"/>
        <end position="408"/>
    </location>
</feature>
<proteinExistence type="predicted"/>
<dbReference type="GO" id="GO:0005509">
    <property type="term" value="F:calcium ion binding"/>
    <property type="evidence" value="ECO:0007669"/>
    <property type="project" value="InterPro"/>
</dbReference>
<dbReference type="GO" id="GO:1990430">
    <property type="term" value="F:extracellular matrix protein binding"/>
    <property type="evidence" value="ECO:0007669"/>
    <property type="project" value="TreeGrafter"/>
</dbReference>
<evidence type="ECO:0000259" key="16">
    <source>
        <dbReference type="PROSITE" id="PS50026"/>
    </source>
</evidence>
<dbReference type="PROSITE" id="PS50026">
    <property type="entry name" value="EGF_3"/>
    <property type="match status" value="2"/>
</dbReference>
<evidence type="ECO:0000256" key="14">
    <source>
        <dbReference type="SAM" id="Phobius"/>
    </source>
</evidence>
<evidence type="ECO:0000256" key="11">
    <source>
        <dbReference type="ARBA" id="ARBA00023180"/>
    </source>
</evidence>
<dbReference type="GO" id="GO:0030246">
    <property type="term" value="F:carbohydrate binding"/>
    <property type="evidence" value="ECO:0007669"/>
    <property type="project" value="UniProtKB-KW"/>
</dbReference>
<organism evidence="18 19">
    <name type="scientific">Monopterus albus</name>
    <name type="common">Swamp eel</name>
    <dbReference type="NCBI Taxonomy" id="43700"/>
    <lineage>
        <taxon>Eukaryota</taxon>
        <taxon>Metazoa</taxon>
        <taxon>Chordata</taxon>
        <taxon>Craniata</taxon>
        <taxon>Vertebrata</taxon>
        <taxon>Euteleostomi</taxon>
        <taxon>Actinopterygii</taxon>
        <taxon>Neopterygii</taxon>
        <taxon>Teleostei</taxon>
        <taxon>Neoteleostei</taxon>
        <taxon>Acanthomorphata</taxon>
        <taxon>Anabantaria</taxon>
        <taxon>Synbranchiformes</taxon>
        <taxon>Synbranchidae</taxon>
        <taxon>Monopterus</taxon>
    </lineage>
</organism>
<dbReference type="InterPro" id="IPR018097">
    <property type="entry name" value="EGF_Ca-bd_CS"/>
</dbReference>
<dbReference type="AlphaFoldDB" id="A0A3Q3KBK8"/>
<evidence type="ECO:0000256" key="1">
    <source>
        <dbReference type="ARBA" id="ARBA00004479"/>
    </source>
</evidence>
<dbReference type="PROSITE" id="PS01187">
    <property type="entry name" value="EGF_CA"/>
    <property type="match status" value="2"/>
</dbReference>
<dbReference type="Ensembl" id="ENSMALT00000031248.1">
    <property type="protein sequence ID" value="ENSMALP00000030705.1"/>
    <property type="gene ID" value="ENSMALG00000021217.1"/>
</dbReference>
<sequence length="652" mass="72446">VFAASLLLTFLLALPVGVSSVLGQDLRERDALCNAEGCFVVYFQRKTFLDSWRACKENDGNLATIKRKEDATTIATLFSTLDLSSRLHTKVQVWIGLQRPPRQCATTRLLRGFSWTTGDQDTEYINWQKEDSPSLCSAHRCVVIGYSIQEQDDNLKWLDGPCSVPVDGYLCHYAYEGMCPALWNEGAGNALYTTPFNLVSSLLTHVPFGSVATVPCPADTKEEQSVLCMLREDGSVGWSKDSPLCSDPTRSHNWCDQNNGGCEHFCRLADAHFYCECGNGYQLGDDGQSCELSDVCQGAPCEFECLPLSDGYRCACPEGYMLAPDERGCLDVDECLQSPCEHVCVNAQGTFKCQCRKGYHLDEEGGCEDLDECINEPCEHACENTPGSHICHCHLGFSPVPEDPSKCQDTDECQFPRTCQQMCVNYDGGFECYCKEGYELMSDHFSCQKTGEEDNQSAVTPPYPWVTHQPGSVWESMDYGWTHTDWPPEEEQPLDWLTDQATVINSDVIWVTSAPHEEVPLDTALDPPAKGAETHGQHTDSGGVDRLKLGQRKQPDEHSDFPEEEKRDNEEITHSLDPTVPTPSQTPPNRGQKQSSTWLLVGLLVPICLIIVVIVAVGIFYCTRYAVHTRNKTATDCYHWISGAHDKQGAAS</sequence>
<dbReference type="GO" id="GO:0016477">
    <property type="term" value="P:cell migration"/>
    <property type="evidence" value="ECO:0007669"/>
    <property type="project" value="TreeGrafter"/>
</dbReference>
<feature type="signal peptide" evidence="15">
    <location>
        <begin position="1"/>
        <end position="23"/>
    </location>
</feature>
<reference evidence="18" key="1">
    <citation type="submission" date="2025-08" db="UniProtKB">
        <authorList>
            <consortium name="Ensembl"/>
        </authorList>
    </citation>
    <scope>IDENTIFICATION</scope>
</reference>
<feature type="domain" description="C-type lectin" evidence="17">
    <location>
        <begin position="34"/>
        <end position="163"/>
    </location>
</feature>
<dbReference type="GO" id="GO:0050840">
    <property type="term" value="F:extracellular matrix binding"/>
    <property type="evidence" value="ECO:0007669"/>
    <property type="project" value="TreeGrafter"/>
</dbReference>
<evidence type="ECO:0000256" key="8">
    <source>
        <dbReference type="ARBA" id="ARBA00022989"/>
    </source>
</evidence>
<dbReference type="PANTHER" id="PTHR14789:SF4">
    <property type="entry name" value="ENDOSIALIN"/>
    <property type="match status" value="1"/>
</dbReference>
<evidence type="ECO:0000256" key="10">
    <source>
        <dbReference type="ARBA" id="ARBA00023157"/>
    </source>
</evidence>
<evidence type="ECO:0000256" key="12">
    <source>
        <dbReference type="PROSITE-ProRule" id="PRU00076"/>
    </source>
</evidence>
<accession>A0A3Q3KBK8</accession>
<evidence type="ECO:0000313" key="18">
    <source>
        <dbReference type="Ensembl" id="ENSMALP00000030705.1"/>
    </source>
</evidence>
<dbReference type="InterPro" id="IPR049883">
    <property type="entry name" value="NOTCH1_EGF-like"/>
</dbReference>
<dbReference type="SMART" id="SM00034">
    <property type="entry name" value="CLECT"/>
    <property type="match status" value="1"/>
</dbReference>
<keyword evidence="9 14" id="KW-0472">Membrane</keyword>
<keyword evidence="2 12" id="KW-0245">EGF-like domain</keyword>
<dbReference type="SMART" id="SM00179">
    <property type="entry name" value="EGF_CA"/>
    <property type="match status" value="4"/>
</dbReference>
<dbReference type="PROSITE" id="PS50041">
    <property type="entry name" value="C_TYPE_LECTIN_2"/>
    <property type="match status" value="1"/>
</dbReference>
<dbReference type="FunFam" id="2.10.25.10:FF:000406">
    <property type="entry name" value="CD248 molecule"/>
    <property type="match status" value="1"/>
</dbReference>
<dbReference type="InterPro" id="IPR001881">
    <property type="entry name" value="EGF-like_Ca-bd_dom"/>
</dbReference>
<dbReference type="InterPro" id="IPR026823">
    <property type="entry name" value="cEGF"/>
</dbReference>
<keyword evidence="6" id="KW-0430">Lectin</keyword>
<feature type="transmembrane region" description="Helical" evidence="14">
    <location>
        <begin position="598"/>
        <end position="622"/>
    </location>
</feature>
<dbReference type="InterPro" id="IPR009030">
    <property type="entry name" value="Growth_fac_rcpt_cys_sf"/>
</dbReference>
<dbReference type="Pfam" id="PF14670">
    <property type="entry name" value="FXa_inhibition"/>
    <property type="match status" value="1"/>
</dbReference>
<dbReference type="Gene3D" id="2.10.25.10">
    <property type="entry name" value="Laminin"/>
    <property type="match status" value="5"/>
</dbReference>